<gene>
    <name evidence="1" type="ORF">QPK24_11765</name>
</gene>
<name>A0ABY8X9B7_9BACL</name>
<evidence type="ECO:0000313" key="1">
    <source>
        <dbReference type="EMBL" id="WIV21299.1"/>
    </source>
</evidence>
<proteinExistence type="predicted"/>
<keyword evidence="2" id="KW-1185">Reference proteome</keyword>
<dbReference type="PROSITE" id="PS51257">
    <property type="entry name" value="PROKAR_LIPOPROTEIN"/>
    <property type="match status" value="1"/>
</dbReference>
<organism evidence="1 2">
    <name type="scientific">Paenibacillus polygoni</name>
    <dbReference type="NCBI Taxonomy" id="3050112"/>
    <lineage>
        <taxon>Bacteria</taxon>
        <taxon>Bacillati</taxon>
        <taxon>Bacillota</taxon>
        <taxon>Bacilli</taxon>
        <taxon>Bacillales</taxon>
        <taxon>Paenibacillaceae</taxon>
        <taxon>Paenibacillus</taxon>
    </lineage>
</organism>
<dbReference type="RefSeq" id="WP_285748920.1">
    <property type="nucleotide sequence ID" value="NZ_CP127162.1"/>
</dbReference>
<dbReference type="Proteomes" id="UP001236415">
    <property type="component" value="Chromosome"/>
</dbReference>
<reference evidence="1 2" key="1">
    <citation type="submission" date="2023-06" db="EMBL/GenBank/DDBJ databases">
        <title>Paenibacillus polygonum sp. nov., an endophytic bacterium, isolated from Polygonum lapathifolium L. in Nanji Wetland National Nature Reserve, South of Poyang Lake, Jiangxi Province, China.</title>
        <authorList>
            <person name="Yu Z."/>
        </authorList>
    </citation>
    <scope>NUCLEOTIDE SEQUENCE [LARGE SCALE GENOMIC DNA]</scope>
    <source>
        <strain evidence="1 2">C31</strain>
    </source>
</reference>
<evidence type="ECO:0000313" key="2">
    <source>
        <dbReference type="Proteomes" id="UP001236415"/>
    </source>
</evidence>
<dbReference type="EMBL" id="CP127162">
    <property type="protein sequence ID" value="WIV21299.1"/>
    <property type="molecule type" value="Genomic_DNA"/>
</dbReference>
<dbReference type="Pfam" id="PF14286">
    <property type="entry name" value="DHHW"/>
    <property type="match status" value="1"/>
</dbReference>
<sequence length="381" mass="44529">MNRKRAVIVTSGFLLFISCFGIWSLWEPDRTLSEFENRVLAKFPSFSWDKLWSGRYTDQLDDYLVDQFVGRDNWVGLKSDMERMSGKTENKQVFFGSRGYLFERFTYDEEQLSQNIEQIARFAERHQKDVDSLSLLLVPNSQTLNGEYLPKYADATDTPQSPLMDQIFSELNGRVAPVDIREILQQKKNTAQIYFRTDHHWTTRGAYYGYQAFANSIGLSPTPEAALEAKPFSDAFYGTFYTKANQRDITPDRLELLETSLPEYEVCIEGQSACENSFYDMKAQNERDKYKVFFGGNFPLVTIHIPHEEGNKDRSIIVFKDSYANAMVPFLAQHYSTIHMIDMRYFRMNVDEYLQEHHYDDMLLLYSVATIAQEDIFKWLN</sequence>
<accession>A0ABY8X9B7</accession>
<dbReference type="InterPro" id="IPR025945">
    <property type="entry name" value="DHHW"/>
</dbReference>
<protein>
    <submittedName>
        <fullName evidence="1">DHHW family protein</fullName>
    </submittedName>
</protein>